<feature type="chain" id="PRO_5015190757" description="DUF4124 domain-containing protein" evidence="2">
    <location>
        <begin position="20"/>
        <end position="132"/>
    </location>
</feature>
<dbReference type="OrthoDB" id="5966567at2"/>
<feature type="compositionally biased region" description="Low complexity" evidence="1">
    <location>
        <begin position="55"/>
        <end position="70"/>
    </location>
</feature>
<comment type="caution">
    <text evidence="3">The sequence shown here is derived from an EMBL/GenBank/DDBJ whole genome shotgun (WGS) entry which is preliminary data.</text>
</comment>
<dbReference type="EMBL" id="PVLF01000004">
    <property type="protein sequence ID" value="PRH82966.1"/>
    <property type="molecule type" value="Genomic_DNA"/>
</dbReference>
<protein>
    <recommendedName>
        <fullName evidence="5">DUF4124 domain-containing protein</fullName>
    </recommendedName>
</protein>
<feature type="region of interest" description="Disordered" evidence="1">
    <location>
        <begin position="52"/>
        <end position="74"/>
    </location>
</feature>
<accession>A0A2P6MAF1</accession>
<dbReference type="RefSeq" id="WP_106989873.1">
    <property type="nucleotide sequence ID" value="NZ_JAVEVW010000077.1"/>
</dbReference>
<evidence type="ECO:0008006" key="5">
    <source>
        <dbReference type="Google" id="ProtNLM"/>
    </source>
</evidence>
<feature type="signal peptide" evidence="2">
    <location>
        <begin position="1"/>
        <end position="19"/>
    </location>
</feature>
<organism evidence="3 4">
    <name type="scientific">Arenimonas caeni</name>
    <dbReference type="NCBI Taxonomy" id="2058085"/>
    <lineage>
        <taxon>Bacteria</taxon>
        <taxon>Pseudomonadati</taxon>
        <taxon>Pseudomonadota</taxon>
        <taxon>Gammaproteobacteria</taxon>
        <taxon>Lysobacterales</taxon>
        <taxon>Lysobacteraceae</taxon>
        <taxon>Arenimonas</taxon>
    </lineage>
</organism>
<evidence type="ECO:0000256" key="1">
    <source>
        <dbReference type="SAM" id="MobiDB-lite"/>
    </source>
</evidence>
<keyword evidence="2" id="KW-0732">Signal</keyword>
<dbReference type="Proteomes" id="UP000241736">
    <property type="component" value="Unassembled WGS sequence"/>
</dbReference>
<evidence type="ECO:0000256" key="2">
    <source>
        <dbReference type="SAM" id="SignalP"/>
    </source>
</evidence>
<reference evidence="3 4" key="1">
    <citation type="submission" date="2018-03" db="EMBL/GenBank/DDBJ databases">
        <title>Arenimonas caeni sp. nov., isolated from activated sludge.</title>
        <authorList>
            <person name="Liu H."/>
        </authorList>
    </citation>
    <scope>NUCLEOTIDE SEQUENCE [LARGE SCALE GENOMIC DNA]</scope>
    <source>
        <strain evidence="4">z29</strain>
    </source>
</reference>
<proteinExistence type="predicted"/>
<name>A0A2P6MAF1_9GAMM</name>
<evidence type="ECO:0000313" key="4">
    <source>
        <dbReference type="Proteomes" id="UP000241736"/>
    </source>
</evidence>
<gene>
    <name evidence="3" type="ORF">C6N40_04800</name>
</gene>
<evidence type="ECO:0000313" key="3">
    <source>
        <dbReference type="EMBL" id="PRH82966.1"/>
    </source>
</evidence>
<sequence>MSRKLLALALAAAFLPGLAAAEKVTVYKSTGASGETVYSQVQVTGSEAVQVNADSPEAQAAQAAEPEASPTQKACDMARANLEVLSSGRPVQFDRDGDGEMDIMSDDELATNRENAQRQVRAYCEPVAGEGE</sequence>
<dbReference type="AlphaFoldDB" id="A0A2P6MAF1"/>
<keyword evidence="4" id="KW-1185">Reference proteome</keyword>